<organism evidence="1">
    <name type="scientific">uncultured Rubrobacteraceae bacterium</name>
    <dbReference type="NCBI Taxonomy" id="349277"/>
    <lineage>
        <taxon>Bacteria</taxon>
        <taxon>Bacillati</taxon>
        <taxon>Actinomycetota</taxon>
        <taxon>Rubrobacteria</taxon>
        <taxon>Rubrobacterales</taxon>
        <taxon>Rubrobacteraceae</taxon>
        <taxon>environmental samples</taxon>
    </lineage>
</organism>
<accession>A0A6J4PYW3</accession>
<name>A0A6J4PYW3_9ACTN</name>
<reference evidence="1" key="1">
    <citation type="submission" date="2020-02" db="EMBL/GenBank/DDBJ databases">
        <authorList>
            <person name="Meier V. D."/>
        </authorList>
    </citation>
    <scope>NUCLEOTIDE SEQUENCE</scope>
    <source>
        <strain evidence="1">AVDCRST_MAG55</strain>
    </source>
</reference>
<evidence type="ECO:0000313" key="1">
    <source>
        <dbReference type="EMBL" id="CAA9423564.1"/>
    </source>
</evidence>
<proteinExistence type="predicted"/>
<protein>
    <submittedName>
        <fullName evidence="1">Uncharacterized protein</fullName>
    </submittedName>
</protein>
<dbReference type="AlphaFoldDB" id="A0A6J4PYW3"/>
<sequence length="39" mass="4203">MWDPGGPYSEHVSNLRVSVRRTRENSLAVTTSASTGILG</sequence>
<gene>
    <name evidence="1" type="ORF">AVDCRST_MAG55-2160</name>
</gene>
<dbReference type="EMBL" id="CADCUZ010000103">
    <property type="protein sequence ID" value="CAA9423564.1"/>
    <property type="molecule type" value="Genomic_DNA"/>
</dbReference>